<sequence>MDPERLLEGGQPHRDYTWVRLYCLCTTQYANCEPVFRVKQQARPMRQSSKTNLKGTKRMHESPTAQGMTSPYGREETNGRTHSAQTQKRARPVGVGDRGSGSVHDHANAVEVQGGAEVAENYDTRAKHSPQHSPQATQQLHRHGTTHRVCSEDNNEASVCAPDVPLGSRDAKEYTVEVVLLDHVVASATAGSRV</sequence>
<feature type="region of interest" description="Disordered" evidence="1">
    <location>
        <begin position="42"/>
        <end position="102"/>
    </location>
</feature>
<dbReference type="GeneID" id="25915514"/>
<evidence type="ECO:0000256" key="1">
    <source>
        <dbReference type="SAM" id="MobiDB-lite"/>
    </source>
</evidence>
<reference evidence="2 3" key="1">
    <citation type="submission" date="2011-02" db="EMBL/GenBank/DDBJ databases">
        <title>The Genome Sequence of Sphaeroforma arctica JP610.</title>
        <authorList>
            <consortium name="The Broad Institute Genome Sequencing Platform"/>
            <person name="Russ C."/>
            <person name="Cuomo C."/>
            <person name="Young S.K."/>
            <person name="Zeng Q."/>
            <person name="Gargeya S."/>
            <person name="Alvarado L."/>
            <person name="Berlin A."/>
            <person name="Chapman S.B."/>
            <person name="Chen Z."/>
            <person name="Freedman E."/>
            <person name="Gellesch M."/>
            <person name="Goldberg J."/>
            <person name="Griggs A."/>
            <person name="Gujja S."/>
            <person name="Heilman E."/>
            <person name="Heiman D."/>
            <person name="Howarth C."/>
            <person name="Mehta T."/>
            <person name="Neiman D."/>
            <person name="Pearson M."/>
            <person name="Roberts A."/>
            <person name="Saif S."/>
            <person name="Shea T."/>
            <person name="Shenoy N."/>
            <person name="Sisk P."/>
            <person name="Stolte C."/>
            <person name="Sykes S."/>
            <person name="White J."/>
            <person name="Yandava C."/>
            <person name="Burger G."/>
            <person name="Gray M.W."/>
            <person name="Holland P.W.H."/>
            <person name="King N."/>
            <person name="Lang F.B.F."/>
            <person name="Roger A.J."/>
            <person name="Ruiz-Trillo I."/>
            <person name="Haas B."/>
            <person name="Nusbaum C."/>
            <person name="Birren B."/>
        </authorList>
    </citation>
    <scope>NUCLEOTIDE SEQUENCE [LARGE SCALE GENOMIC DNA]</scope>
    <source>
        <strain evidence="2 3">JP610</strain>
    </source>
</reference>
<accession>A0A0L0F6S1</accession>
<feature type="region of interest" description="Disordered" evidence="1">
    <location>
        <begin position="127"/>
        <end position="150"/>
    </location>
</feature>
<name>A0A0L0F6S1_9EUKA</name>
<dbReference type="EMBL" id="KQ247057">
    <property type="protein sequence ID" value="KNC72432.1"/>
    <property type="molecule type" value="Genomic_DNA"/>
</dbReference>
<dbReference type="AlphaFoldDB" id="A0A0L0F6S1"/>
<dbReference type="RefSeq" id="XP_014146334.1">
    <property type="nucleotide sequence ID" value="XM_014290859.1"/>
</dbReference>
<evidence type="ECO:0000313" key="3">
    <source>
        <dbReference type="Proteomes" id="UP000054560"/>
    </source>
</evidence>
<feature type="non-terminal residue" evidence="2">
    <location>
        <position position="194"/>
    </location>
</feature>
<dbReference type="Proteomes" id="UP000054560">
    <property type="component" value="Unassembled WGS sequence"/>
</dbReference>
<proteinExistence type="predicted"/>
<keyword evidence="3" id="KW-1185">Reference proteome</keyword>
<evidence type="ECO:0000313" key="2">
    <source>
        <dbReference type="EMBL" id="KNC72432.1"/>
    </source>
</evidence>
<gene>
    <name evidence="2" type="ORF">SARC_15010</name>
</gene>
<protein>
    <submittedName>
        <fullName evidence="2">Uncharacterized protein</fullName>
    </submittedName>
</protein>
<organism evidence="2 3">
    <name type="scientific">Sphaeroforma arctica JP610</name>
    <dbReference type="NCBI Taxonomy" id="667725"/>
    <lineage>
        <taxon>Eukaryota</taxon>
        <taxon>Ichthyosporea</taxon>
        <taxon>Ichthyophonida</taxon>
        <taxon>Sphaeroforma</taxon>
    </lineage>
</organism>